<dbReference type="PANTHER" id="PTHR43679:SF2">
    <property type="entry name" value="OCTANOYL-[GCVH]:PROTEIN N-OCTANOYLTRANSFERASE"/>
    <property type="match status" value="1"/>
</dbReference>
<dbReference type="AlphaFoldDB" id="A0A1G5FCS7"/>
<dbReference type="GO" id="GO:0016874">
    <property type="term" value="F:ligase activity"/>
    <property type="evidence" value="ECO:0007669"/>
    <property type="project" value="UniProtKB-KW"/>
</dbReference>
<dbReference type="InterPro" id="IPR050664">
    <property type="entry name" value="Octanoyltrans_LipM/LipL"/>
</dbReference>
<name>A0A1G5FCS7_9GAMM</name>
<dbReference type="OrthoDB" id="9787898at2"/>
<gene>
    <name evidence="2" type="ORF">SAMN05661077_1908</name>
</gene>
<feature type="domain" description="BPL/LPL catalytic" evidence="1">
    <location>
        <begin position="29"/>
        <end position="221"/>
    </location>
</feature>
<protein>
    <submittedName>
        <fullName evidence="2">Lipoate-protein ligase A</fullName>
    </submittedName>
</protein>
<evidence type="ECO:0000313" key="3">
    <source>
        <dbReference type="Proteomes" id="UP000183104"/>
    </source>
</evidence>
<sequence>MRKARWLEGGRLAPFDLHAFYHGLAHAMGPGDAPIVAWARPDRPHISLGPHQDAAEELSLDMTGRAAGLEVVRRETGGGTVYVDPDQWVYAFIVPRDWMRGRPTDLYGRVLPAVEATFARFGLNVENRTRNDLWCGDRKIGGTGMATLGNALVLVGSFMLRFPAARFAAAVNCPSPSYRRFLAAGLGEGMGAWADLATPPAANVLKNAFRHAVAGTLGWVVAPDACTAGEARAISEADEELRDPDWRWEPLGRRAVREGIKLKGDAFLTERRVPGLGRVTVQTEDGRIRRLDLEGVDPARSAACAGLPPNPALLAARLGGERAMEWAEAVAATAVRDEHEAARPARDSA</sequence>
<proteinExistence type="predicted"/>
<keyword evidence="3" id="KW-1185">Reference proteome</keyword>
<accession>A0A1G5FCS7</accession>
<keyword evidence="2" id="KW-0436">Ligase</keyword>
<dbReference type="InterPro" id="IPR045864">
    <property type="entry name" value="aa-tRNA-synth_II/BPL/LPL"/>
</dbReference>
<evidence type="ECO:0000259" key="1">
    <source>
        <dbReference type="PROSITE" id="PS51733"/>
    </source>
</evidence>
<dbReference type="SUPFAM" id="SSF55681">
    <property type="entry name" value="Class II aaRS and biotin synthetases"/>
    <property type="match status" value="1"/>
</dbReference>
<dbReference type="EMBL" id="FMUN01000005">
    <property type="protein sequence ID" value="SCY36951.1"/>
    <property type="molecule type" value="Genomic_DNA"/>
</dbReference>
<dbReference type="Gene3D" id="3.30.930.10">
    <property type="entry name" value="Bira Bifunctional Protein, Domain 2"/>
    <property type="match status" value="1"/>
</dbReference>
<organism evidence="2 3">
    <name type="scientific">Thiohalorhabdus denitrificans</name>
    <dbReference type="NCBI Taxonomy" id="381306"/>
    <lineage>
        <taxon>Bacteria</taxon>
        <taxon>Pseudomonadati</taxon>
        <taxon>Pseudomonadota</taxon>
        <taxon>Gammaproteobacteria</taxon>
        <taxon>Thiohalorhabdales</taxon>
        <taxon>Thiohalorhabdaceae</taxon>
        <taxon>Thiohalorhabdus</taxon>
    </lineage>
</organism>
<reference evidence="3" key="1">
    <citation type="submission" date="2016-10" db="EMBL/GenBank/DDBJ databases">
        <authorList>
            <person name="Varghese N."/>
        </authorList>
    </citation>
    <scope>NUCLEOTIDE SEQUENCE [LARGE SCALE GENOMIC DNA]</scope>
    <source>
        <strain evidence="3">HL 19</strain>
    </source>
</reference>
<dbReference type="PROSITE" id="PS51733">
    <property type="entry name" value="BPL_LPL_CATALYTIC"/>
    <property type="match status" value="1"/>
</dbReference>
<dbReference type="Pfam" id="PF21948">
    <property type="entry name" value="LplA-B_cat"/>
    <property type="match status" value="1"/>
</dbReference>
<dbReference type="InterPro" id="IPR004143">
    <property type="entry name" value="BPL_LPL_catalytic"/>
</dbReference>
<dbReference type="RefSeq" id="WP_054965394.1">
    <property type="nucleotide sequence ID" value="NZ_FMUN01000005.1"/>
</dbReference>
<dbReference type="PANTHER" id="PTHR43679">
    <property type="entry name" value="OCTANOYLTRANSFERASE LIPM-RELATED"/>
    <property type="match status" value="1"/>
</dbReference>
<dbReference type="Proteomes" id="UP000183104">
    <property type="component" value="Unassembled WGS sequence"/>
</dbReference>
<evidence type="ECO:0000313" key="2">
    <source>
        <dbReference type="EMBL" id="SCY36951.1"/>
    </source>
</evidence>